<dbReference type="Proteomes" id="UP000567099">
    <property type="component" value="Unassembled WGS sequence"/>
</dbReference>
<organism evidence="1 2">
    <name type="scientific">Methanococcus maripaludis</name>
    <name type="common">Methanococcus deltae</name>
    <dbReference type="NCBI Taxonomy" id="39152"/>
    <lineage>
        <taxon>Archaea</taxon>
        <taxon>Methanobacteriati</taxon>
        <taxon>Methanobacteriota</taxon>
        <taxon>Methanomada group</taxon>
        <taxon>Methanococci</taxon>
        <taxon>Methanococcales</taxon>
        <taxon>Methanococcaceae</taxon>
        <taxon>Methanococcus</taxon>
    </lineage>
</organism>
<sequence length="199" mass="22332">MARGKINYSKDNSGTSAPDVEIRDNLAEVSNNLNYEIASLKQALYAFNSARSENDKQNVGYALQTALKNSLMWITYLAVALPDANVELTKEEKLYSVFTEVLSPDNALKYKIINEDGKQTQLLKVLLWAREVQSVLKRVRISKIDTLQDINSVDVDAMYENIIVKIFSKKVNEIADLLESGNITLEDAANDLRNIVSTQ</sequence>
<protein>
    <submittedName>
        <fullName evidence="1">Uncharacterized protein</fullName>
    </submittedName>
</protein>
<dbReference type="RefSeq" id="WP_181505186.1">
    <property type="nucleotide sequence ID" value="NZ_JACDUO010000002.1"/>
</dbReference>
<dbReference type="EMBL" id="JACDUO010000002">
    <property type="protein sequence ID" value="MBA2864427.1"/>
    <property type="molecule type" value="Genomic_DNA"/>
</dbReference>
<accession>A0A7J9PP80</accession>
<evidence type="ECO:0000313" key="2">
    <source>
        <dbReference type="Proteomes" id="UP000567099"/>
    </source>
</evidence>
<proteinExistence type="predicted"/>
<dbReference type="AlphaFoldDB" id="A0A7J9PP80"/>
<evidence type="ECO:0000313" key="1">
    <source>
        <dbReference type="EMBL" id="MBA2864427.1"/>
    </source>
</evidence>
<gene>
    <name evidence="1" type="ORF">HNP94_001449</name>
</gene>
<reference evidence="1 2" key="1">
    <citation type="submission" date="2020-07" db="EMBL/GenBank/DDBJ databases">
        <title>Genomic Encyclopedia of Type Strains, Phase IV (KMG-V): Genome sequencing to study the core and pangenomes of soil and plant-associated prokaryotes.</title>
        <authorList>
            <person name="Whitman W."/>
        </authorList>
    </citation>
    <scope>NUCLEOTIDE SEQUENCE [LARGE SCALE GENOMIC DNA]</scope>
    <source>
        <strain evidence="1 2">C13</strain>
    </source>
</reference>
<name>A0A7J9PP80_METMI</name>
<comment type="caution">
    <text evidence="1">The sequence shown here is derived from an EMBL/GenBank/DDBJ whole genome shotgun (WGS) entry which is preliminary data.</text>
</comment>